<dbReference type="PANTHER" id="PTHR30081">
    <property type="entry name" value="PROTEIN-EXPORT MEMBRANE PROTEIN SEC"/>
    <property type="match status" value="1"/>
</dbReference>
<protein>
    <recommendedName>
        <fullName evidence="9">Protein translocase subunit SecD</fullName>
    </recommendedName>
</protein>
<dbReference type="Gene3D" id="1.20.1640.10">
    <property type="entry name" value="Multidrug efflux transporter AcrB transmembrane domain"/>
    <property type="match status" value="1"/>
</dbReference>
<keyword evidence="8 9" id="KW-0472">Membrane</keyword>
<proteinExistence type="inferred from homology"/>
<evidence type="ECO:0000256" key="3">
    <source>
        <dbReference type="ARBA" id="ARBA00022475"/>
    </source>
</evidence>
<comment type="subunit">
    <text evidence="9">Forms a complex with SecF. Part of the essential Sec protein translocation apparatus which comprises SecA, SecYEG and auxiliary proteins SecDF. Other proteins may also be involved.</text>
</comment>
<dbReference type="EMBL" id="QVNQ01000016">
    <property type="protein sequence ID" value="RFS81162.1"/>
    <property type="molecule type" value="Genomic_DNA"/>
</dbReference>
<name>A0A372G7P3_9ACTN</name>
<feature type="transmembrane region" description="Helical" evidence="9">
    <location>
        <begin position="382"/>
        <end position="402"/>
    </location>
</feature>
<evidence type="ECO:0000256" key="6">
    <source>
        <dbReference type="ARBA" id="ARBA00022989"/>
    </source>
</evidence>
<dbReference type="Pfam" id="PF22599">
    <property type="entry name" value="SecDF_P1_head"/>
    <property type="match status" value="1"/>
</dbReference>
<keyword evidence="15" id="KW-1185">Reference proteome</keyword>
<feature type="domain" description="Protein translocase subunit SecDF P1" evidence="12">
    <location>
        <begin position="45"/>
        <end position="101"/>
    </location>
</feature>
<dbReference type="InterPro" id="IPR005791">
    <property type="entry name" value="SecD"/>
</dbReference>
<dbReference type="InterPro" id="IPR054384">
    <property type="entry name" value="SecDF_P1_head"/>
</dbReference>
<dbReference type="GO" id="GO:0043952">
    <property type="term" value="P:protein transport by the Sec complex"/>
    <property type="evidence" value="ECO:0007669"/>
    <property type="project" value="UniProtKB-UniRule"/>
</dbReference>
<evidence type="ECO:0000256" key="5">
    <source>
        <dbReference type="ARBA" id="ARBA00022927"/>
    </source>
</evidence>
<dbReference type="NCBIfam" id="TIGR01129">
    <property type="entry name" value="secD"/>
    <property type="match status" value="1"/>
</dbReference>
<dbReference type="HAMAP" id="MF_01463_B">
    <property type="entry name" value="SecD_B"/>
    <property type="match status" value="1"/>
</dbReference>
<dbReference type="GO" id="GO:0005886">
    <property type="term" value="C:plasma membrane"/>
    <property type="evidence" value="ECO:0007669"/>
    <property type="project" value="UniProtKB-SubCell"/>
</dbReference>
<dbReference type="InterPro" id="IPR048631">
    <property type="entry name" value="SecD_1st"/>
</dbReference>
<evidence type="ECO:0000259" key="11">
    <source>
        <dbReference type="Pfam" id="PF02355"/>
    </source>
</evidence>
<feature type="transmembrane region" description="Helical" evidence="9">
    <location>
        <begin position="484"/>
        <end position="505"/>
    </location>
</feature>
<evidence type="ECO:0000259" key="12">
    <source>
        <dbReference type="Pfam" id="PF21760"/>
    </source>
</evidence>
<dbReference type="GO" id="GO:0006605">
    <property type="term" value="P:protein targeting"/>
    <property type="evidence" value="ECO:0007669"/>
    <property type="project" value="UniProtKB-UniRule"/>
</dbReference>
<dbReference type="PANTHER" id="PTHR30081:SF1">
    <property type="entry name" value="PROTEIN TRANSLOCASE SUBUNIT SECD"/>
    <property type="match status" value="1"/>
</dbReference>
<evidence type="ECO:0000313" key="15">
    <source>
        <dbReference type="Proteomes" id="UP000262882"/>
    </source>
</evidence>
<keyword evidence="3 9" id="KW-1003">Cell membrane</keyword>
<dbReference type="GO" id="GO:0065002">
    <property type="term" value="P:intracellular protein transmembrane transport"/>
    <property type="evidence" value="ECO:0007669"/>
    <property type="project" value="UniProtKB-UniRule"/>
</dbReference>
<feature type="compositionally biased region" description="Pro residues" evidence="10">
    <location>
        <begin position="181"/>
        <end position="192"/>
    </location>
</feature>
<comment type="function">
    <text evidence="9">Part of the Sec protein translocase complex. Interacts with the SecYEG preprotein conducting channel. SecDF uses the proton motive force (PMF) to complete protein translocation after the ATP-dependent function of SecA.</text>
</comment>
<feature type="domain" description="SecDF P1 head subdomain" evidence="13">
    <location>
        <begin position="243"/>
        <end position="362"/>
    </location>
</feature>
<evidence type="ECO:0000256" key="7">
    <source>
        <dbReference type="ARBA" id="ARBA00023010"/>
    </source>
</evidence>
<evidence type="ECO:0000259" key="13">
    <source>
        <dbReference type="Pfam" id="PF22599"/>
    </source>
</evidence>
<evidence type="ECO:0000256" key="8">
    <source>
        <dbReference type="ARBA" id="ARBA00023136"/>
    </source>
</evidence>
<dbReference type="OrthoDB" id="5240379at2"/>
<dbReference type="Pfam" id="PF21760">
    <property type="entry name" value="SecD_1st"/>
    <property type="match status" value="1"/>
</dbReference>
<organism evidence="14 15">
    <name type="scientific">Actinomadura spongiicola</name>
    <dbReference type="NCBI Taxonomy" id="2303421"/>
    <lineage>
        <taxon>Bacteria</taxon>
        <taxon>Bacillati</taxon>
        <taxon>Actinomycetota</taxon>
        <taxon>Actinomycetes</taxon>
        <taxon>Streptosporangiales</taxon>
        <taxon>Thermomonosporaceae</taxon>
        <taxon>Actinomadura</taxon>
    </lineage>
</organism>
<feature type="transmembrane region" description="Helical" evidence="9">
    <location>
        <begin position="511"/>
        <end position="531"/>
    </location>
</feature>
<dbReference type="InterPro" id="IPR048634">
    <property type="entry name" value="SecD_SecF_C"/>
</dbReference>
<dbReference type="AlphaFoldDB" id="A0A372G7P3"/>
<dbReference type="InterPro" id="IPR055344">
    <property type="entry name" value="SecD_SecF_C_bact"/>
</dbReference>
<feature type="transmembrane region" description="Helical" evidence="9">
    <location>
        <begin position="442"/>
        <end position="463"/>
    </location>
</feature>
<dbReference type="InterPro" id="IPR022813">
    <property type="entry name" value="SecD/SecF_arch_bac"/>
</dbReference>
<comment type="caution">
    <text evidence="9">Lacks conserved residue(s) required for the propagation of feature annotation.</text>
</comment>
<dbReference type="Gene3D" id="3.30.1360.200">
    <property type="match status" value="1"/>
</dbReference>
<dbReference type="Proteomes" id="UP000262882">
    <property type="component" value="Unassembled WGS sequence"/>
</dbReference>
<comment type="caution">
    <text evidence="14">The sequence shown here is derived from an EMBL/GenBank/DDBJ whole genome shotgun (WGS) entry which is preliminary data.</text>
</comment>
<reference evidence="14 15" key="1">
    <citation type="submission" date="2018-08" db="EMBL/GenBank/DDBJ databases">
        <title>Actinomadura spongicola sp. nov., isolated from marine sponge Leucetta chagosensis.</title>
        <authorList>
            <person name="Li L."/>
            <person name="Lin H.W."/>
        </authorList>
    </citation>
    <scope>NUCLEOTIDE SEQUENCE [LARGE SCALE GENOMIC DNA]</scope>
    <source>
        <strain evidence="14 15">LHW52907</strain>
    </source>
</reference>
<dbReference type="Gene3D" id="3.30.70.3220">
    <property type="match status" value="1"/>
</dbReference>
<keyword evidence="4 9" id="KW-0812">Transmembrane</keyword>
<accession>A0A372G7P3</accession>
<evidence type="ECO:0000256" key="10">
    <source>
        <dbReference type="SAM" id="MobiDB-lite"/>
    </source>
</evidence>
<evidence type="ECO:0000256" key="2">
    <source>
        <dbReference type="ARBA" id="ARBA00022448"/>
    </source>
</evidence>
<comment type="similarity">
    <text evidence="9">Belongs to the SecD/SecF family. SecD subfamily.</text>
</comment>
<feature type="compositionally biased region" description="Pro residues" evidence="10">
    <location>
        <begin position="163"/>
        <end position="175"/>
    </location>
</feature>
<feature type="compositionally biased region" description="Low complexity" evidence="10">
    <location>
        <begin position="131"/>
        <end position="162"/>
    </location>
</feature>
<feature type="domain" description="Protein export membrane protein SecD/SecF C-terminal" evidence="11">
    <location>
        <begin position="364"/>
        <end position="540"/>
    </location>
</feature>
<dbReference type="NCBIfam" id="TIGR00916">
    <property type="entry name" value="2A0604s01"/>
    <property type="match status" value="1"/>
</dbReference>
<sequence>MLVLAGVAVWQGQTTPKLGLDLAGGTTVTLTAKTTSGKNPPTEQMDQAVKIMTRRVNGLGVSDAEVTKQGSNNIVVNVPGEGQSRVVSLIGTTAKLQFRQVFAIADGKPSTGPAPAPSASPSGKPKKGDKSPSPSVSPSTSAKPSPSATARGRALSGALTAPTPTPSGAPSPSAPASPSSPLVPPSGAPVPPAQDYAGVTDPAVIKQFEALNCYRGDRRAPGSNDPNRKFVAACDQDEESDQVAKYILGPVRVLGENVDEANAMPPDAQQGQASWSVALDFDGKGARQFGEVTTDAYGAYQQDPSSPRAQVAIVLDGRVVSAPSIREGAITGGTASIDGPPDSFDQRYATDLANVLKYGALPLEFTQSSIDEVSSTLGSDQLTGGLIAGAIGLGLVVLYCMFYYRGLGLVAVASLIVASAITYVSVVILGEGMGFRLSLPHIIGLIVSIGITADSFIVYFERLRDELRAGRRLRPSVESAWKRARRTILVADAVTFLAALVLYFLAVGGVAGFAFAMGLTTLIDIVVVFFFTKPLVALLSRTNFYGRGHPLSGLDPRKLHRATQRSSAATAGTSQEA</sequence>
<keyword evidence="5 9" id="KW-0653">Protein transport</keyword>
<dbReference type="SUPFAM" id="SSF82866">
    <property type="entry name" value="Multidrug efflux transporter AcrB transmembrane domain"/>
    <property type="match status" value="1"/>
</dbReference>
<evidence type="ECO:0000256" key="9">
    <source>
        <dbReference type="HAMAP-Rule" id="MF_01463"/>
    </source>
</evidence>
<evidence type="ECO:0000256" key="1">
    <source>
        <dbReference type="ARBA" id="ARBA00004651"/>
    </source>
</evidence>
<keyword evidence="6 9" id="KW-1133">Transmembrane helix</keyword>
<keyword evidence="7 9" id="KW-0811">Translocation</keyword>
<dbReference type="GO" id="GO:0015450">
    <property type="term" value="F:protein-transporting ATPase activity"/>
    <property type="evidence" value="ECO:0007669"/>
    <property type="project" value="InterPro"/>
</dbReference>
<keyword evidence="2 9" id="KW-0813">Transport</keyword>
<evidence type="ECO:0000256" key="4">
    <source>
        <dbReference type="ARBA" id="ARBA00022692"/>
    </source>
</evidence>
<comment type="subcellular location">
    <subcellularLocation>
        <location evidence="1 9">Cell membrane</location>
        <topology evidence="1 9">Multi-pass membrane protein</topology>
    </subcellularLocation>
</comment>
<feature type="region of interest" description="Disordered" evidence="10">
    <location>
        <begin position="107"/>
        <end position="197"/>
    </location>
</feature>
<gene>
    <name evidence="9 14" type="primary">secD</name>
    <name evidence="14" type="ORF">D0T12_33660</name>
</gene>
<evidence type="ECO:0000313" key="14">
    <source>
        <dbReference type="EMBL" id="RFS81162.1"/>
    </source>
</evidence>
<feature type="transmembrane region" description="Helical" evidence="9">
    <location>
        <begin position="409"/>
        <end position="430"/>
    </location>
</feature>
<dbReference type="Pfam" id="PF02355">
    <property type="entry name" value="SecD_SecF_C"/>
    <property type="match status" value="1"/>
</dbReference>